<evidence type="ECO:0000313" key="3">
    <source>
        <dbReference type="Proteomes" id="UP001501585"/>
    </source>
</evidence>
<gene>
    <name evidence="2" type="ORF">GCM10009799_18580</name>
</gene>
<name>A0ABN2SWU0_9ACTN</name>
<sequence length="87" mass="9309">MRRVPVRTAWPAGPLLPYRRSEAASRDGRSASEAAPYGHGGAGRGRTVRLSDDAGCQTRAARHRADRSGRNHAELLCSEGWALRGAG</sequence>
<proteinExistence type="predicted"/>
<protein>
    <submittedName>
        <fullName evidence="2">Uncharacterized protein</fullName>
    </submittedName>
</protein>
<comment type="caution">
    <text evidence="2">The sequence shown here is derived from an EMBL/GenBank/DDBJ whole genome shotgun (WGS) entry which is preliminary data.</text>
</comment>
<evidence type="ECO:0000256" key="1">
    <source>
        <dbReference type="SAM" id="MobiDB-lite"/>
    </source>
</evidence>
<dbReference type="EMBL" id="BAAAPC010000006">
    <property type="protein sequence ID" value="GAA1992945.1"/>
    <property type="molecule type" value="Genomic_DNA"/>
</dbReference>
<feature type="region of interest" description="Disordered" evidence="1">
    <location>
        <begin position="17"/>
        <end position="49"/>
    </location>
</feature>
<dbReference type="Proteomes" id="UP001501585">
    <property type="component" value="Unassembled WGS sequence"/>
</dbReference>
<keyword evidence="3" id="KW-1185">Reference proteome</keyword>
<reference evidence="3" key="1">
    <citation type="journal article" date="2019" name="Int. J. Syst. Evol. Microbiol.">
        <title>The Global Catalogue of Microorganisms (GCM) 10K type strain sequencing project: providing services to taxonomists for standard genome sequencing and annotation.</title>
        <authorList>
            <consortium name="The Broad Institute Genomics Platform"/>
            <consortium name="The Broad Institute Genome Sequencing Center for Infectious Disease"/>
            <person name="Wu L."/>
            <person name="Ma J."/>
        </authorList>
    </citation>
    <scope>NUCLEOTIDE SEQUENCE [LARGE SCALE GENOMIC DNA]</scope>
    <source>
        <strain evidence="3">JCM 15313</strain>
    </source>
</reference>
<organism evidence="2 3">
    <name type="scientific">Nocardiopsis rhodophaea</name>
    <dbReference type="NCBI Taxonomy" id="280238"/>
    <lineage>
        <taxon>Bacteria</taxon>
        <taxon>Bacillati</taxon>
        <taxon>Actinomycetota</taxon>
        <taxon>Actinomycetes</taxon>
        <taxon>Streptosporangiales</taxon>
        <taxon>Nocardiopsidaceae</taxon>
        <taxon>Nocardiopsis</taxon>
    </lineage>
</organism>
<evidence type="ECO:0000313" key="2">
    <source>
        <dbReference type="EMBL" id="GAA1992945.1"/>
    </source>
</evidence>
<accession>A0ABN2SWU0</accession>
<feature type="compositionally biased region" description="Basic and acidic residues" evidence="1">
    <location>
        <begin position="19"/>
        <end position="30"/>
    </location>
</feature>